<evidence type="ECO:0000313" key="8">
    <source>
        <dbReference type="Proteomes" id="UP001276659"/>
    </source>
</evidence>
<dbReference type="AlphaFoldDB" id="A0AAD9ZCG3"/>
<keyword evidence="8" id="KW-1185">Reference proteome</keyword>
<dbReference type="PRINTS" id="PR00463">
    <property type="entry name" value="EP450I"/>
</dbReference>
<dbReference type="InterPro" id="IPR036396">
    <property type="entry name" value="Cyt_P450_sf"/>
</dbReference>
<keyword evidence="5" id="KW-0560">Oxidoreductase</keyword>
<dbReference type="InterPro" id="IPR050121">
    <property type="entry name" value="Cytochrome_P450_monoxygenase"/>
</dbReference>
<dbReference type="GO" id="GO:0005506">
    <property type="term" value="F:iron ion binding"/>
    <property type="evidence" value="ECO:0007669"/>
    <property type="project" value="InterPro"/>
</dbReference>
<evidence type="ECO:0000313" key="7">
    <source>
        <dbReference type="EMBL" id="KAK3175927.1"/>
    </source>
</evidence>
<dbReference type="Gene3D" id="1.10.630.10">
    <property type="entry name" value="Cytochrome P450"/>
    <property type="match status" value="2"/>
</dbReference>
<sequence length="485" mass="54705">MEIISTLTLAIAASYIIWSCISLLQNYQKARRSGFPIFVCPANTNNLLWILFSVTLRPVLSFYLPKAVYDRIQPAIYGWEFLARYTVFDRLGPTFILVTPGKNELYVAEPEIAHSILMRRNDFAHLPLADRIIGIFGPNLITAEGDEWSRLRKVIAPLLNERISRSVWDESCQQAQEMLQHFTSRRKDSGAHDEQSADLGETRATIEGVRSIAINVIGSVAYGTPRSWHHRDAIAQEGFRLSYMDAILAIVENLVPATFVPITILTSPVMPRSIQRIGFAVKEFPVHAKKLLDDERNTSPASGQAKNLMSTLVKVSDAERHATTASSKGSYLSEHELTGNMFQFTIAGFDTTANTMCYAITLLAANPVWQIWIRDEIDQVVLHGQDGGYENLYPQLKRCLALMRTSFIPWSAGPRNCPGQKMAEVEFVAVMYTIFGKWKVEPALGKGESELEARQILEALMADSQPRVTLQMNRPREVKLRWQER</sequence>
<evidence type="ECO:0000256" key="1">
    <source>
        <dbReference type="ARBA" id="ARBA00001971"/>
    </source>
</evidence>
<accession>A0AAD9ZCG3</accession>
<comment type="similarity">
    <text evidence="2 5">Belongs to the cytochrome P450 family.</text>
</comment>
<dbReference type="SUPFAM" id="SSF48264">
    <property type="entry name" value="Cytochrome P450"/>
    <property type="match status" value="1"/>
</dbReference>
<dbReference type="PROSITE" id="PS00086">
    <property type="entry name" value="CYTOCHROME_P450"/>
    <property type="match status" value="1"/>
</dbReference>
<dbReference type="PANTHER" id="PTHR24305:SF166">
    <property type="entry name" value="CYTOCHROME P450 12A4, MITOCHONDRIAL-RELATED"/>
    <property type="match status" value="1"/>
</dbReference>
<keyword evidence="6" id="KW-0472">Membrane</keyword>
<keyword evidence="6" id="KW-1133">Transmembrane helix</keyword>
<evidence type="ECO:0000256" key="5">
    <source>
        <dbReference type="RuleBase" id="RU000461"/>
    </source>
</evidence>
<dbReference type="EMBL" id="JASNWA010000004">
    <property type="protein sequence ID" value="KAK3175927.1"/>
    <property type="molecule type" value="Genomic_DNA"/>
</dbReference>
<comment type="caution">
    <text evidence="7">The sequence shown here is derived from an EMBL/GenBank/DDBJ whole genome shotgun (WGS) entry which is preliminary data.</text>
</comment>
<proteinExistence type="inferred from homology"/>
<dbReference type="GO" id="GO:0016705">
    <property type="term" value="F:oxidoreductase activity, acting on paired donors, with incorporation or reduction of molecular oxygen"/>
    <property type="evidence" value="ECO:0007669"/>
    <property type="project" value="InterPro"/>
</dbReference>
<keyword evidence="5" id="KW-0503">Monooxygenase</keyword>
<dbReference type="PANTHER" id="PTHR24305">
    <property type="entry name" value="CYTOCHROME P450"/>
    <property type="match status" value="1"/>
</dbReference>
<dbReference type="InterPro" id="IPR002401">
    <property type="entry name" value="Cyt_P450_E_grp-I"/>
</dbReference>
<gene>
    <name evidence="7" type="ORF">OEA41_007249</name>
</gene>
<name>A0AAD9ZCG3_9LECA</name>
<dbReference type="InterPro" id="IPR001128">
    <property type="entry name" value="Cyt_P450"/>
</dbReference>
<evidence type="ECO:0000256" key="6">
    <source>
        <dbReference type="SAM" id="Phobius"/>
    </source>
</evidence>
<keyword evidence="5" id="KW-0349">Heme</keyword>
<dbReference type="GO" id="GO:0004497">
    <property type="term" value="F:monooxygenase activity"/>
    <property type="evidence" value="ECO:0007669"/>
    <property type="project" value="UniProtKB-KW"/>
</dbReference>
<dbReference type="PRINTS" id="PR00385">
    <property type="entry name" value="P450"/>
</dbReference>
<reference evidence="7" key="1">
    <citation type="submission" date="2022-11" db="EMBL/GenBank/DDBJ databases">
        <title>Chromosomal genome sequence assembly and mating type (MAT) locus characterization of the leprose asexual lichenized fungus Lepraria neglecta (Nyl.) Erichsen.</title>
        <authorList>
            <person name="Allen J.L."/>
            <person name="Pfeffer B."/>
        </authorList>
    </citation>
    <scope>NUCLEOTIDE SEQUENCE</scope>
    <source>
        <strain evidence="7">Allen 5258</strain>
    </source>
</reference>
<dbReference type="Pfam" id="PF00067">
    <property type="entry name" value="p450"/>
    <property type="match status" value="2"/>
</dbReference>
<evidence type="ECO:0000256" key="2">
    <source>
        <dbReference type="ARBA" id="ARBA00010617"/>
    </source>
</evidence>
<organism evidence="7 8">
    <name type="scientific">Lepraria neglecta</name>
    <dbReference type="NCBI Taxonomy" id="209136"/>
    <lineage>
        <taxon>Eukaryota</taxon>
        <taxon>Fungi</taxon>
        <taxon>Dikarya</taxon>
        <taxon>Ascomycota</taxon>
        <taxon>Pezizomycotina</taxon>
        <taxon>Lecanoromycetes</taxon>
        <taxon>OSLEUM clade</taxon>
        <taxon>Lecanoromycetidae</taxon>
        <taxon>Lecanorales</taxon>
        <taxon>Lecanorineae</taxon>
        <taxon>Stereocaulaceae</taxon>
        <taxon>Lepraria</taxon>
    </lineage>
</organism>
<evidence type="ECO:0000256" key="4">
    <source>
        <dbReference type="ARBA" id="ARBA00023004"/>
    </source>
</evidence>
<feature type="transmembrane region" description="Helical" evidence="6">
    <location>
        <begin position="7"/>
        <end position="27"/>
    </location>
</feature>
<evidence type="ECO:0000256" key="3">
    <source>
        <dbReference type="ARBA" id="ARBA00022723"/>
    </source>
</evidence>
<comment type="cofactor">
    <cofactor evidence="1">
        <name>heme</name>
        <dbReference type="ChEBI" id="CHEBI:30413"/>
    </cofactor>
</comment>
<dbReference type="InterPro" id="IPR017972">
    <property type="entry name" value="Cyt_P450_CS"/>
</dbReference>
<keyword evidence="6" id="KW-0812">Transmembrane</keyword>
<keyword evidence="4 5" id="KW-0408">Iron</keyword>
<keyword evidence="3 5" id="KW-0479">Metal-binding</keyword>
<evidence type="ECO:0008006" key="9">
    <source>
        <dbReference type="Google" id="ProtNLM"/>
    </source>
</evidence>
<protein>
    <recommendedName>
        <fullName evidence="9">Cytochrome P450</fullName>
    </recommendedName>
</protein>
<dbReference type="Proteomes" id="UP001276659">
    <property type="component" value="Unassembled WGS sequence"/>
</dbReference>
<dbReference type="GO" id="GO:0020037">
    <property type="term" value="F:heme binding"/>
    <property type="evidence" value="ECO:0007669"/>
    <property type="project" value="InterPro"/>
</dbReference>